<dbReference type="Gene3D" id="2.30.30.220">
    <property type="entry name" value="SspB-like"/>
    <property type="match status" value="1"/>
</dbReference>
<dbReference type="InterPro" id="IPR036760">
    <property type="entry name" value="SspB-like_sf"/>
</dbReference>
<feature type="transmembrane region" description="Helical" evidence="1">
    <location>
        <begin position="361"/>
        <end position="378"/>
    </location>
</feature>
<dbReference type="SUPFAM" id="SSF101738">
    <property type="entry name" value="SspB-like"/>
    <property type="match status" value="1"/>
</dbReference>
<protein>
    <submittedName>
        <fullName evidence="2">Uncharacterized protein</fullName>
    </submittedName>
</protein>
<gene>
    <name evidence="2" type="ORF">H3Z74_05980</name>
</gene>
<name>A0A7H0LM38_9SPHN</name>
<evidence type="ECO:0000256" key="1">
    <source>
        <dbReference type="SAM" id="Phobius"/>
    </source>
</evidence>
<dbReference type="KEGG" id="spap:H3Z74_05980"/>
<feature type="transmembrane region" description="Helical" evidence="1">
    <location>
        <begin position="531"/>
        <end position="553"/>
    </location>
</feature>
<feature type="transmembrane region" description="Helical" evidence="1">
    <location>
        <begin position="240"/>
        <end position="261"/>
    </location>
</feature>
<feature type="transmembrane region" description="Helical" evidence="1">
    <location>
        <begin position="303"/>
        <end position="324"/>
    </location>
</feature>
<dbReference type="Proteomes" id="UP000516148">
    <property type="component" value="Chromosome"/>
</dbReference>
<dbReference type="RefSeq" id="WP_187763031.1">
    <property type="nucleotide sequence ID" value="NZ_CP061038.1"/>
</dbReference>
<dbReference type="EMBL" id="CP061038">
    <property type="protein sequence ID" value="QNQ10741.1"/>
    <property type="molecule type" value="Genomic_DNA"/>
</dbReference>
<keyword evidence="3" id="KW-1185">Reference proteome</keyword>
<accession>A0A7H0LM38</accession>
<organism evidence="2 3">
    <name type="scientific">Sphingomonas alpina</name>
    <dbReference type="NCBI Taxonomy" id="653931"/>
    <lineage>
        <taxon>Bacteria</taxon>
        <taxon>Pseudomonadati</taxon>
        <taxon>Pseudomonadota</taxon>
        <taxon>Alphaproteobacteria</taxon>
        <taxon>Sphingomonadales</taxon>
        <taxon>Sphingomonadaceae</taxon>
        <taxon>Sphingomonas</taxon>
    </lineage>
</organism>
<keyword evidence="1" id="KW-0472">Membrane</keyword>
<evidence type="ECO:0000313" key="2">
    <source>
        <dbReference type="EMBL" id="QNQ10741.1"/>
    </source>
</evidence>
<sequence>MLAKKRAQGPGGSKALIIAVRKDSSGVRIPEPLRATPHPVAVFVVQHQFWDIEDAEDCFKVTLAFHGVQEELTIPYDALSDFFERADLNETEKDAPFSSADIPLEAEAIRSALAEKAAMGPGDELAIQLRGAADRCTFDPKPLSTLSGPHLDLIIDCNYWNLVPLDDHFEIVVLDGLQRVHVSVPYDAVEEGFAFSLVGEAGVARLGREVTTLTKEEMGGVEFSLSDKLEKLLAGVKPSLALGIMLTALVWALISPVLIYLASAQHQIPANKILFFAYLSPDILAALKTGYVPVATLLSDLPLLAGLVALWATTLAITALAVALPMHDHKPMHMQAGIAGFFYAYVVTLLIYGGFTISYRYVPGILRILWIVLLFGLGERLKRAYPPNSMGAMYFPQVVDGLFAIAASLIIAQGIDKTYDQALSGAAFVLIYFAIMLLFGRRLVRALLMRQLVRSFMVADDIEIPSGEVSRISQATTAAKGIFGQFRRKRERLVLLSYEELVAEYKKEFGGNDRERLRLANYRWKDAEPPLVGGIFALMLVWSGCVLFALWAATNLNLYILGVGR</sequence>
<feature type="transmembrane region" description="Helical" evidence="1">
    <location>
        <begin position="421"/>
        <end position="440"/>
    </location>
</feature>
<dbReference type="AlphaFoldDB" id="A0A7H0LM38"/>
<evidence type="ECO:0000313" key="3">
    <source>
        <dbReference type="Proteomes" id="UP000516148"/>
    </source>
</evidence>
<dbReference type="Pfam" id="PF04386">
    <property type="entry name" value="SspB"/>
    <property type="match status" value="1"/>
</dbReference>
<reference evidence="2 3" key="1">
    <citation type="submission" date="2020-09" db="EMBL/GenBank/DDBJ databases">
        <title>Sphingomonas sp., a new species isolated from pork steak.</title>
        <authorList>
            <person name="Heidler von Heilborn D."/>
        </authorList>
    </citation>
    <scope>NUCLEOTIDE SEQUENCE [LARGE SCALE GENOMIC DNA]</scope>
    <source>
        <strain evidence="3">S8-3T</strain>
    </source>
</reference>
<feature type="transmembrane region" description="Helical" evidence="1">
    <location>
        <begin position="273"/>
        <end position="291"/>
    </location>
</feature>
<proteinExistence type="predicted"/>
<feature type="transmembrane region" description="Helical" evidence="1">
    <location>
        <begin position="336"/>
        <end position="355"/>
    </location>
</feature>
<keyword evidence="1" id="KW-0812">Transmembrane</keyword>
<feature type="transmembrane region" description="Helical" evidence="1">
    <location>
        <begin position="398"/>
        <end position="415"/>
    </location>
</feature>
<dbReference type="InterPro" id="IPR007481">
    <property type="entry name" value="SspB"/>
</dbReference>
<keyword evidence="1" id="KW-1133">Transmembrane helix</keyword>